<dbReference type="InParanoid" id="A0A1Y2LII6"/>
<dbReference type="EMBL" id="KZ107861">
    <property type="protein sequence ID" value="OSS43794.1"/>
    <property type="molecule type" value="Genomic_DNA"/>
</dbReference>
<keyword evidence="3" id="KW-1185">Reference proteome</keyword>
<organism evidence="2 3">
    <name type="scientific">Epicoccum nigrum</name>
    <name type="common">Soil fungus</name>
    <name type="synonym">Epicoccum purpurascens</name>
    <dbReference type="NCBI Taxonomy" id="105696"/>
    <lineage>
        <taxon>Eukaryota</taxon>
        <taxon>Fungi</taxon>
        <taxon>Dikarya</taxon>
        <taxon>Ascomycota</taxon>
        <taxon>Pezizomycotina</taxon>
        <taxon>Dothideomycetes</taxon>
        <taxon>Pleosporomycetidae</taxon>
        <taxon>Pleosporales</taxon>
        <taxon>Pleosporineae</taxon>
        <taxon>Didymellaceae</taxon>
        <taxon>Epicoccum</taxon>
    </lineage>
</organism>
<dbReference type="STRING" id="105696.A0A1Y2LII6"/>
<reference evidence="2 3" key="1">
    <citation type="journal article" date="2017" name="Genome Announc.">
        <title>Genome sequence of the saprophytic ascomycete Epicoccum nigrum ICMP 19927 strain isolated from New Zealand.</title>
        <authorList>
            <person name="Fokin M."/>
            <person name="Fleetwood D."/>
            <person name="Weir B.S."/>
            <person name="Villas-Boas S.G."/>
        </authorList>
    </citation>
    <scope>NUCLEOTIDE SEQUENCE [LARGE SCALE GENOMIC DNA]</scope>
    <source>
        <strain evidence="2 3">ICMP 19927</strain>
    </source>
</reference>
<proteinExistence type="predicted"/>
<sequence length="268" mass="30365">MDDGFGEFLANVEGGIVPVTCYDDVLRIACIYINEVLWDGQGVFDVVEKLHAHGWFFGKDELRFNRTLDIIYLAQIAAAYYRWTSQLNGDNPLIFSDFNAFYTAHHDPLHPTAWRSYYSTTFLTQPTTACFYRMPDLQDLPDSSSLLCLLRDNPVSELVLKLPRWACTVGRTRHRQPFLSFDTITEIALRTLGAVLTRLHAACPIAPPFSESHACFWLGEYYEPPIAESKQEALPTNANTQLEGEEKKIPPSPSPTSDLSPREDNREA</sequence>
<accession>A0A1Y2LII6</accession>
<name>A0A1Y2LII6_EPING</name>
<evidence type="ECO:0000313" key="3">
    <source>
        <dbReference type="Proteomes" id="UP000193240"/>
    </source>
</evidence>
<dbReference type="Proteomes" id="UP000193240">
    <property type="component" value="Unassembled WGS sequence"/>
</dbReference>
<gene>
    <name evidence="2" type="ORF">B5807_11689</name>
</gene>
<protein>
    <submittedName>
        <fullName evidence="2">Uncharacterized protein</fullName>
    </submittedName>
</protein>
<evidence type="ECO:0000256" key="1">
    <source>
        <dbReference type="SAM" id="MobiDB-lite"/>
    </source>
</evidence>
<feature type="region of interest" description="Disordered" evidence="1">
    <location>
        <begin position="228"/>
        <end position="268"/>
    </location>
</feature>
<evidence type="ECO:0000313" key="2">
    <source>
        <dbReference type="EMBL" id="OSS43794.1"/>
    </source>
</evidence>
<dbReference type="AlphaFoldDB" id="A0A1Y2LII6"/>